<evidence type="ECO:0000313" key="3">
    <source>
        <dbReference type="Proteomes" id="UP000236161"/>
    </source>
</evidence>
<accession>A0A2I0A489</accession>
<dbReference type="AlphaFoldDB" id="A0A2I0A489"/>
<proteinExistence type="predicted"/>
<reference evidence="2 3" key="1">
    <citation type="journal article" date="2017" name="Nature">
        <title>The Apostasia genome and the evolution of orchids.</title>
        <authorList>
            <person name="Zhang G.Q."/>
            <person name="Liu K.W."/>
            <person name="Li Z."/>
            <person name="Lohaus R."/>
            <person name="Hsiao Y.Y."/>
            <person name="Niu S.C."/>
            <person name="Wang J.Y."/>
            <person name="Lin Y.C."/>
            <person name="Xu Q."/>
            <person name="Chen L.J."/>
            <person name="Yoshida K."/>
            <person name="Fujiwara S."/>
            <person name="Wang Z.W."/>
            <person name="Zhang Y.Q."/>
            <person name="Mitsuda N."/>
            <person name="Wang M."/>
            <person name="Liu G.H."/>
            <person name="Pecoraro L."/>
            <person name="Huang H.X."/>
            <person name="Xiao X.J."/>
            <person name="Lin M."/>
            <person name="Wu X.Y."/>
            <person name="Wu W.L."/>
            <person name="Chen Y.Y."/>
            <person name="Chang S.B."/>
            <person name="Sakamoto S."/>
            <person name="Ohme-Takagi M."/>
            <person name="Yagi M."/>
            <person name="Zeng S.J."/>
            <person name="Shen C.Y."/>
            <person name="Yeh C.M."/>
            <person name="Luo Y.B."/>
            <person name="Tsai W.C."/>
            <person name="Van de Peer Y."/>
            <person name="Liu Z.J."/>
        </authorList>
    </citation>
    <scope>NUCLEOTIDE SEQUENCE [LARGE SCALE GENOMIC DNA]</scope>
    <source>
        <strain evidence="3">cv. Shenzhen</strain>
        <tissue evidence="2">Stem</tissue>
    </source>
</reference>
<protein>
    <submittedName>
        <fullName evidence="2">Uncharacterized protein</fullName>
    </submittedName>
</protein>
<evidence type="ECO:0000313" key="2">
    <source>
        <dbReference type="EMBL" id="PKA50358.1"/>
    </source>
</evidence>
<name>A0A2I0A489_9ASPA</name>
<dbReference type="EMBL" id="KZ452026">
    <property type="protein sequence ID" value="PKA50358.1"/>
    <property type="molecule type" value="Genomic_DNA"/>
</dbReference>
<organism evidence="2 3">
    <name type="scientific">Apostasia shenzhenica</name>
    <dbReference type="NCBI Taxonomy" id="1088818"/>
    <lineage>
        <taxon>Eukaryota</taxon>
        <taxon>Viridiplantae</taxon>
        <taxon>Streptophyta</taxon>
        <taxon>Embryophyta</taxon>
        <taxon>Tracheophyta</taxon>
        <taxon>Spermatophyta</taxon>
        <taxon>Magnoliopsida</taxon>
        <taxon>Liliopsida</taxon>
        <taxon>Asparagales</taxon>
        <taxon>Orchidaceae</taxon>
        <taxon>Apostasioideae</taxon>
        <taxon>Apostasia</taxon>
    </lineage>
</organism>
<sequence length="102" mass="11464">MARKLGPRRGCQPKEEERPTKGRATRQNSWSRRKRDIRGAPGGIHADPTVSCRPRGKSAWESTLHKCLSATENSGNSIRFFDAFSTRLGRVCDSAPTRVRRV</sequence>
<gene>
    <name evidence="2" type="ORF">AXF42_Ash013447</name>
</gene>
<feature type="region of interest" description="Disordered" evidence="1">
    <location>
        <begin position="1"/>
        <end position="56"/>
    </location>
</feature>
<evidence type="ECO:0000256" key="1">
    <source>
        <dbReference type="SAM" id="MobiDB-lite"/>
    </source>
</evidence>
<keyword evidence="3" id="KW-1185">Reference proteome</keyword>
<dbReference type="Proteomes" id="UP000236161">
    <property type="component" value="Unassembled WGS sequence"/>
</dbReference>